<evidence type="ECO:0000313" key="2">
    <source>
        <dbReference type="EMBL" id="GAD00371.1"/>
    </source>
</evidence>
<evidence type="ECO:0000313" key="3">
    <source>
        <dbReference type="Proteomes" id="UP000014461"/>
    </source>
</evidence>
<keyword evidence="1" id="KW-1133">Transmembrane helix</keyword>
<feature type="transmembrane region" description="Helical" evidence="1">
    <location>
        <begin position="167"/>
        <end position="195"/>
    </location>
</feature>
<sequence>MSLNQQIEKHFTLIYWSIFVSSVALLLVYASNQILTGDQTQMLLKGYLGAYHGTWLSYGNAASVVGNVPGSLSTLLVGLPLLVWDSPWSPMLLLPFIRLMSFFLFDHVIKQCFSPVVRIGFAVLYLLSPWFLFDSIIYNPAYLCFFAALHCWTAFNMREKSSFISSFLHVVAIGLAMQIHYSWPILAVMSAYLYYRGIIKVSWWGLIAGGLAVLASLVPYFMEVLQNSSIQGQDSERYIGWGAVNVYPVLKAALYWLRYSSFLFTNRIIVDANFHWLTDIEWLRMVVDYIWQAILFTVGGITVICAWVINKKAWKVVKPHWRSRQAINLASSEWLMHYAFSAFLGIIISAMLSPIIFSYWHLIIAFAFALLPVLYYAEYWQNKRPEKLAKLTTIVAAYFLVVNLVASHDSNKYSYLISYQEQVDAYLEKQGLSIEDLIEENKSN</sequence>
<evidence type="ECO:0000256" key="1">
    <source>
        <dbReference type="SAM" id="Phobius"/>
    </source>
</evidence>
<feature type="transmembrane region" description="Helical" evidence="1">
    <location>
        <begin position="330"/>
        <end position="352"/>
    </location>
</feature>
<keyword evidence="1" id="KW-0472">Membrane</keyword>
<feature type="transmembrane region" description="Helical" evidence="1">
    <location>
        <begin position="289"/>
        <end position="309"/>
    </location>
</feature>
<name>R9PQL1_AGAAL</name>
<comment type="caution">
    <text evidence="2">The sequence shown here is derived from an EMBL/GenBank/DDBJ whole genome shotgun (WGS) entry which is preliminary data.</text>
</comment>
<dbReference type="OrthoDB" id="5332564at2"/>
<dbReference type="AlphaFoldDB" id="R9PQL1"/>
<keyword evidence="2" id="KW-0808">Transferase</keyword>
<gene>
    <name evidence="2" type="ORF">AALB_0451</name>
</gene>
<dbReference type="RefSeq" id="WP_016400139.1">
    <property type="nucleotide sequence ID" value="NZ_BARX01000002.1"/>
</dbReference>
<feature type="transmembrane region" description="Helical" evidence="1">
    <location>
        <begin position="201"/>
        <end position="222"/>
    </location>
</feature>
<feature type="transmembrane region" description="Helical" evidence="1">
    <location>
        <begin position="238"/>
        <end position="257"/>
    </location>
</feature>
<feature type="transmembrane region" description="Helical" evidence="1">
    <location>
        <begin position="88"/>
        <end position="105"/>
    </location>
</feature>
<reference evidence="2" key="1">
    <citation type="journal article" date="2013" name="Genome Announc.">
        <title>Draft Genome Sequence of Agarivorans albus Strain MKT 106T, an Agarolytic Marine Bacterium.</title>
        <authorList>
            <person name="Yasuike M."/>
            <person name="Nakamura Y."/>
            <person name="Kai W."/>
            <person name="Fujiwara A."/>
            <person name="Fukui Y."/>
            <person name="Satomi M."/>
            <person name="Sano M."/>
        </authorList>
    </citation>
    <scope>NUCLEOTIDE SEQUENCE [LARGE SCALE GENOMIC DNA]</scope>
</reference>
<organism evidence="2 3">
    <name type="scientific">Agarivorans albus MKT 106</name>
    <dbReference type="NCBI Taxonomy" id="1331007"/>
    <lineage>
        <taxon>Bacteria</taxon>
        <taxon>Pseudomonadati</taxon>
        <taxon>Pseudomonadota</taxon>
        <taxon>Gammaproteobacteria</taxon>
        <taxon>Alteromonadales</taxon>
        <taxon>Alteromonadaceae</taxon>
        <taxon>Agarivorans</taxon>
    </lineage>
</organism>
<dbReference type="EMBL" id="BARX01000002">
    <property type="protein sequence ID" value="GAD00371.1"/>
    <property type="molecule type" value="Genomic_DNA"/>
</dbReference>
<protein>
    <submittedName>
        <fullName evidence="2">3-deoxy-D-manno-octulosonic-acid transferase</fullName>
    </submittedName>
</protein>
<proteinExistence type="predicted"/>
<feature type="transmembrane region" description="Helical" evidence="1">
    <location>
        <begin position="12"/>
        <end position="30"/>
    </location>
</feature>
<dbReference type="STRING" id="1331007.AALB_0451"/>
<keyword evidence="1" id="KW-0812">Transmembrane</keyword>
<accession>R9PQL1</accession>
<dbReference type="GO" id="GO:0016740">
    <property type="term" value="F:transferase activity"/>
    <property type="evidence" value="ECO:0007669"/>
    <property type="project" value="UniProtKB-KW"/>
</dbReference>
<feature type="transmembrane region" description="Helical" evidence="1">
    <location>
        <begin position="358"/>
        <end position="376"/>
    </location>
</feature>
<dbReference type="Proteomes" id="UP000014461">
    <property type="component" value="Unassembled WGS sequence"/>
</dbReference>
<keyword evidence="3" id="KW-1185">Reference proteome</keyword>